<evidence type="ECO:0000313" key="4">
    <source>
        <dbReference type="EMBL" id="TCS63706.1"/>
    </source>
</evidence>
<comment type="function">
    <text evidence="2">Prevents the cell division inhibition by proteins MinC and MinD at internal division sites while permitting inhibition at polar sites. This ensures cell division at the proper site by restricting the formation of a division septum at the midpoint of the long axis of the cell.</text>
</comment>
<evidence type="ECO:0000256" key="2">
    <source>
        <dbReference type="ARBA" id="ARBA00025265"/>
    </source>
</evidence>
<sequence>MQKFGWKKKRTSVTIAKERLRLILSSDRVNSTPEYMERIAEELFLTVSKYIEITPENFTVQITQSDIHILLAGEKK</sequence>
<reference evidence="3 6" key="1">
    <citation type="journal article" date="2018" name="Int. J. Syst. Evol. Microbiol.">
        <title>Draft Genome Sequence of Faecalimonas umbilicata JCM 30896T, an Acetate-Producing Bacterium Isolated from Human Feces.</title>
        <authorList>
            <person name="Sakamoto M."/>
            <person name="Ikeyama N."/>
            <person name="Yuki M."/>
            <person name="Ohkuma M."/>
        </authorList>
    </citation>
    <scope>NUCLEOTIDE SEQUENCE [LARGE SCALE GENOMIC DNA]</scope>
    <source>
        <strain evidence="3 6">EGH7</strain>
    </source>
</reference>
<evidence type="ECO:0000256" key="1">
    <source>
        <dbReference type="ARBA" id="ARBA00008168"/>
    </source>
</evidence>
<dbReference type="Proteomes" id="UP000294613">
    <property type="component" value="Unassembled WGS sequence"/>
</dbReference>
<proteinExistence type="inferred from homology"/>
<dbReference type="EMBL" id="SLZV01000028">
    <property type="protein sequence ID" value="TCS63706.1"/>
    <property type="molecule type" value="Genomic_DNA"/>
</dbReference>
<evidence type="ECO:0000313" key="3">
    <source>
        <dbReference type="EMBL" id="GBU06164.1"/>
    </source>
</evidence>
<keyword evidence="4" id="KW-0131">Cell cycle</keyword>
<reference evidence="4 5" key="2">
    <citation type="submission" date="2019-03" db="EMBL/GenBank/DDBJ databases">
        <title>Genomic Encyclopedia of Type Strains, Phase IV (KMG-IV): sequencing the most valuable type-strain genomes for metagenomic binning, comparative biology and taxonomic classification.</title>
        <authorList>
            <person name="Goeker M."/>
        </authorList>
    </citation>
    <scope>NUCLEOTIDE SEQUENCE [LARGE SCALE GENOMIC DNA]</scope>
    <source>
        <strain evidence="4 5">DSM 103426</strain>
    </source>
</reference>
<keyword evidence="6" id="KW-1185">Reference proteome</keyword>
<dbReference type="GO" id="GO:0032955">
    <property type="term" value="P:regulation of division septum assembly"/>
    <property type="evidence" value="ECO:0007669"/>
    <property type="project" value="InterPro"/>
</dbReference>
<dbReference type="GO" id="GO:0051301">
    <property type="term" value="P:cell division"/>
    <property type="evidence" value="ECO:0007669"/>
    <property type="project" value="UniProtKB-KW"/>
</dbReference>
<evidence type="ECO:0000313" key="5">
    <source>
        <dbReference type="Proteomes" id="UP000294613"/>
    </source>
</evidence>
<keyword evidence="4" id="KW-0132">Cell division</keyword>
<name>A0A4R3JEZ7_9FIRM</name>
<evidence type="ECO:0000313" key="6">
    <source>
        <dbReference type="Proteomes" id="UP000702954"/>
    </source>
</evidence>
<protein>
    <submittedName>
        <fullName evidence="4">Cell division topological specificity factor</fullName>
    </submittedName>
</protein>
<gene>
    <name evidence="4" type="ORF">EDD74_12818</name>
    <name evidence="3" type="ORF">FAEUMB_27050</name>
</gene>
<dbReference type="AlphaFoldDB" id="A0A4R3JEZ7"/>
<dbReference type="InterPro" id="IPR036707">
    <property type="entry name" value="MinE_sf"/>
</dbReference>
<comment type="similarity">
    <text evidence="1">Belongs to the MinE family.</text>
</comment>
<dbReference type="EMBL" id="BHEO01000008">
    <property type="protein sequence ID" value="GBU06164.1"/>
    <property type="molecule type" value="Genomic_DNA"/>
</dbReference>
<dbReference type="SUPFAM" id="SSF55229">
    <property type="entry name" value="Cell division protein MinE topological specificity domain"/>
    <property type="match status" value="1"/>
</dbReference>
<accession>A0A4R3JEZ7</accession>
<dbReference type="NCBIfam" id="TIGR01215">
    <property type="entry name" value="minE"/>
    <property type="match status" value="1"/>
</dbReference>
<dbReference type="Gene3D" id="3.30.1070.10">
    <property type="entry name" value="Cell division topological specificity factor MinE"/>
    <property type="match status" value="1"/>
</dbReference>
<dbReference type="Proteomes" id="UP000702954">
    <property type="component" value="Unassembled WGS sequence"/>
</dbReference>
<dbReference type="RefSeq" id="WP_116442222.1">
    <property type="nucleotide sequence ID" value="NZ_BHEO01000008.1"/>
</dbReference>
<dbReference type="InterPro" id="IPR005527">
    <property type="entry name" value="MinE"/>
</dbReference>
<organism evidence="4 5">
    <name type="scientific">Faecalimonas umbilicata</name>
    <dbReference type="NCBI Taxonomy" id="1912855"/>
    <lineage>
        <taxon>Bacteria</taxon>
        <taxon>Bacillati</taxon>
        <taxon>Bacillota</taxon>
        <taxon>Clostridia</taxon>
        <taxon>Lachnospirales</taxon>
        <taxon>Lachnospiraceae</taxon>
        <taxon>Faecalimonas</taxon>
    </lineage>
</organism>
<dbReference type="Pfam" id="PF03776">
    <property type="entry name" value="MinE"/>
    <property type="match status" value="1"/>
</dbReference>
<comment type="caution">
    <text evidence="4">The sequence shown here is derived from an EMBL/GenBank/DDBJ whole genome shotgun (WGS) entry which is preliminary data.</text>
</comment>